<reference evidence="3" key="1">
    <citation type="journal article" date="2018" name="Genome Biol.">
        <title>SKESA: strategic k-mer extension for scrupulous assemblies.</title>
        <authorList>
            <person name="Souvorov A."/>
            <person name="Agarwala R."/>
            <person name="Lipman D.J."/>
        </authorList>
    </citation>
    <scope>NUCLEOTIDE SEQUENCE</scope>
    <source>
        <strain evidence="3">Escherichia coli</strain>
    </source>
</reference>
<evidence type="ECO:0000313" key="4">
    <source>
        <dbReference type="Proteomes" id="UP000519859"/>
    </source>
</evidence>
<evidence type="ECO:0008006" key="6">
    <source>
        <dbReference type="Google" id="ProtNLM"/>
    </source>
</evidence>
<dbReference type="EMBL" id="AASDFP010000130">
    <property type="protein sequence ID" value="EFB2195454.1"/>
    <property type="molecule type" value="Genomic_DNA"/>
</dbReference>
<evidence type="ECO:0000313" key="3">
    <source>
        <dbReference type="EMBL" id="HBB1576531.1"/>
    </source>
</evidence>
<dbReference type="Proteomes" id="UP000870292">
    <property type="component" value="Unassembled WGS sequence"/>
</dbReference>
<reference evidence="3" key="3">
    <citation type="submission" date="2021-03" db="EMBL/GenBank/DDBJ databases">
        <authorList>
            <consortium name="NCBI Pathogen Detection Project"/>
        </authorList>
    </citation>
    <scope>NUCLEOTIDE SEQUENCE</scope>
    <source>
        <strain evidence="3">Escherichia coli</strain>
    </source>
</reference>
<gene>
    <name evidence="2" type="ORF">C0P57_005337</name>
    <name evidence="1" type="ORF">FIJ20_25465</name>
    <name evidence="3" type="ORF">J0541_005629</name>
</gene>
<name>A0A3L4Y5D7_ECOLX</name>
<dbReference type="SUPFAM" id="SSF52141">
    <property type="entry name" value="Uracil-DNA glycosylase-like"/>
    <property type="match status" value="1"/>
</dbReference>
<reference evidence="1 4" key="2">
    <citation type="submission" date="2019-06" db="EMBL/GenBank/DDBJ databases">
        <authorList>
            <consortium name="NARMS: The National Antimicrobial Resistance Monitoring System"/>
        </authorList>
    </citation>
    <scope>NUCLEOTIDE SEQUENCE [LARGE SCALE GENOMIC DNA]</scope>
    <source>
        <strain evidence="2 5">FSIS11706358</strain>
        <strain evidence="1 4">FSIS11921886</strain>
    </source>
</reference>
<evidence type="ECO:0000313" key="1">
    <source>
        <dbReference type="EMBL" id="EFB2195454.1"/>
    </source>
</evidence>
<protein>
    <recommendedName>
        <fullName evidence="6">Uracil-DNA glycosylase-like domain-containing protein</fullName>
    </recommendedName>
</protein>
<organism evidence="3">
    <name type="scientific">Escherichia coli</name>
    <dbReference type="NCBI Taxonomy" id="562"/>
    <lineage>
        <taxon>Bacteria</taxon>
        <taxon>Pseudomonadati</taxon>
        <taxon>Pseudomonadota</taxon>
        <taxon>Gammaproteobacteria</taxon>
        <taxon>Enterobacterales</taxon>
        <taxon>Enterobacteriaceae</taxon>
        <taxon>Escherichia</taxon>
    </lineage>
</organism>
<accession>A0A3L4Y5D7</accession>
<comment type="caution">
    <text evidence="3">The sequence shown here is derived from an EMBL/GenBank/DDBJ whole genome shotgun (WGS) entry which is preliminary data.</text>
</comment>
<dbReference type="AlphaFoldDB" id="A0A3L4Y5D7"/>
<dbReference type="Proteomes" id="UP000519859">
    <property type="component" value="Unassembled WGS sequence"/>
</dbReference>
<evidence type="ECO:0000313" key="5">
    <source>
        <dbReference type="Proteomes" id="UP000542214"/>
    </source>
</evidence>
<dbReference type="Proteomes" id="UP000542214">
    <property type="component" value="Unassembled WGS sequence"/>
</dbReference>
<dbReference type="EMBL" id="AASFZR010000233">
    <property type="protein sequence ID" value="EFB4535915.1"/>
    <property type="molecule type" value="Genomic_DNA"/>
</dbReference>
<dbReference type="Gene3D" id="3.40.470.10">
    <property type="entry name" value="Uracil-DNA glycosylase-like domain"/>
    <property type="match status" value="1"/>
</dbReference>
<dbReference type="EMBL" id="DADUEU010000117">
    <property type="protein sequence ID" value="HBB1576531.1"/>
    <property type="molecule type" value="Genomic_DNA"/>
</dbReference>
<proteinExistence type="predicted"/>
<dbReference type="RefSeq" id="WP_000012591.1">
    <property type="nucleotide sequence ID" value="NZ_AP027969.1"/>
</dbReference>
<sequence>MSGFIPFVGSKYENSIYGLKLLVLGLSHYGDADDNYPDFTKDVIAENAYTTGNRFFTILTNVLRLSRESITDDQRKITWENIAFYNYIQQIVGEKGRISPTKEMWDSAREPFLSVIKQLQPNVILVLGTELWDHLPEVDGVEWCWIRHPSSSNFSYDQAFNNLKKSIGMENIVYLP</sequence>
<dbReference type="InterPro" id="IPR036895">
    <property type="entry name" value="Uracil-DNA_glycosylase-like_sf"/>
</dbReference>
<evidence type="ECO:0000313" key="2">
    <source>
        <dbReference type="EMBL" id="EFB4535915.1"/>
    </source>
</evidence>